<keyword evidence="3 7" id="KW-0418">Kinase</keyword>
<evidence type="ECO:0000259" key="6">
    <source>
        <dbReference type="PROSITE" id="PS50011"/>
    </source>
</evidence>
<dbReference type="AlphaFoldDB" id="A0A1H8D387"/>
<feature type="domain" description="Protein kinase" evidence="6">
    <location>
        <begin position="18"/>
        <end position="291"/>
    </location>
</feature>
<keyword evidence="5" id="KW-0472">Membrane</keyword>
<dbReference type="OrthoDB" id="9801841at2"/>
<evidence type="ECO:0000313" key="7">
    <source>
        <dbReference type="EMBL" id="SEN01763.1"/>
    </source>
</evidence>
<dbReference type="Pfam" id="PF00069">
    <property type="entry name" value="Pkinase"/>
    <property type="match status" value="1"/>
</dbReference>
<evidence type="ECO:0000256" key="5">
    <source>
        <dbReference type="SAM" id="Phobius"/>
    </source>
</evidence>
<keyword evidence="4" id="KW-0067">ATP-binding</keyword>
<dbReference type="PANTHER" id="PTHR43289">
    <property type="entry name" value="MITOGEN-ACTIVATED PROTEIN KINASE KINASE KINASE 20-RELATED"/>
    <property type="match status" value="1"/>
</dbReference>
<dbReference type="RefSeq" id="WP_075010771.1">
    <property type="nucleotide sequence ID" value="NZ_FOAP01000028.1"/>
</dbReference>
<dbReference type="CDD" id="cd14014">
    <property type="entry name" value="STKc_PknB_like"/>
    <property type="match status" value="1"/>
</dbReference>
<dbReference type="PANTHER" id="PTHR43289:SF6">
    <property type="entry name" value="SERINE_THREONINE-PROTEIN KINASE NEKL-3"/>
    <property type="match status" value="1"/>
</dbReference>
<keyword evidence="2" id="KW-0547">Nucleotide-binding</keyword>
<feature type="transmembrane region" description="Helical" evidence="5">
    <location>
        <begin position="324"/>
        <end position="347"/>
    </location>
</feature>
<dbReference type="InterPro" id="IPR011009">
    <property type="entry name" value="Kinase-like_dom_sf"/>
</dbReference>
<evidence type="ECO:0000256" key="1">
    <source>
        <dbReference type="ARBA" id="ARBA00022679"/>
    </source>
</evidence>
<dbReference type="Gene3D" id="1.10.510.10">
    <property type="entry name" value="Transferase(Phosphotransferase) domain 1"/>
    <property type="match status" value="1"/>
</dbReference>
<keyword evidence="5" id="KW-1133">Transmembrane helix</keyword>
<reference evidence="8" key="1">
    <citation type="submission" date="2016-10" db="EMBL/GenBank/DDBJ databases">
        <authorList>
            <person name="Varghese N."/>
            <person name="Submissions S."/>
        </authorList>
    </citation>
    <scope>NUCLEOTIDE SEQUENCE [LARGE SCALE GENOMIC DNA]</scope>
    <source>
        <strain evidence="8">DSM 17044</strain>
    </source>
</reference>
<dbReference type="EMBL" id="FOAP01000028">
    <property type="protein sequence ID" value="SEN01763.1"/>
    <property type="molecule type" value="Genomic_DNA"/>
</dbReference>
<protein>
    <submittedName>
        <fullName evidence="7">Protein kinase domain-containing protein</fullName>
    </submittedName>
</protein>
<gene>
    <name evidence="7" type="ORF">SAMN05444354_12864</name>
</gene>
<keyword evidence="8" id="KW-1185">Reference proteome</keyword>
<dbReference type="InterPro" id="IPR000719">
    <property type="entry name" value="Prot_kinase_dom"/>
</dbReference>
<name>A0A1H8D387_STIAU</name>
<dbReference type="Proteomes" id="UP000182719">
    <property type="component" value="Unassembled WGS sequence"/>
</dbReference>
<evidence type="ECO:0000313" key="8">
    <source>
        <dbReference type="Proteomes" id="UP000182719"/>
    </source>
</evidence>
<dbReference type="SMART" id="SM00220">
    <property type="entry name" value="S_TKc"/>
    <property type="match status" value="1"/>
</dbReference>
<dbReference type="PROSITE" id="PS50011">
    <property type="entry name" value="PROTEIN_KINASE_DOM"/>
    <property type="match status" value="1"/>
</dbReference>
<evidence type="ECO:0000256" key="2">
    <source>
        <dbReference type="ARBA" id="ARBA00022741"/>
    </source>
</evidence>
<dbReference type="GO" id="GO:0005524">
    <property type="term" value="F:ATP binding"/>
    <property type="evidence" value="ECO:0007669"/>
    <property type="project" value="UniProtKB-KW"/>
</dbReference>
<keyword evidence="5" id="KW-0812">Transmembrane</keyword>
<accession>A0A1H8D387</accession>
<keyword evidence="1" id="KW-0808">Transferase</keyword>
<dbReference type="SUPFAM" id="SSF56112">
    <property type="entry name" value="Protein kinase-like (PK-like)"/>
    <property type="match status" value="1"/>
</dbReference>
<organism evidence="7 8">
    <name type="scientific">Stigmatella aurantiaca</name>
    <dbReference type="NCBI Taxonomy" id="41"/>
    <lineage>
        <taxon>Bacteria</taxon>
        <taxon>Pseudomonadati</taxon>
        <taxon>Myxococcota</taxon>
        <taxon>Myxococcia</taxon>
        <taxon>Myxococcales</taxon>
        <taxon>Cystobacterineae</taxon>
        <taxon>Archangiaceae</taxon>
        <taxon>Stigmatella</taxon>
    </lineage>
</organism>
<sequence>MEEESPDALGPGTLLGPWRLTGRGGRGTYGVVYRAVRAGPEEGEEVALKLALHPRDERFEREAQLLSRIRHPGVPRLLDQGEWCGGMWNLPYPYLVMEWVEGMPLYEWGRLSSPNSRQVLQVLARLSGALEATHGAKGLHRDVKGDNVLVGPGGQVWLMDFGCGTYAGAKALTEGPLAPGTRPYRSPQALRHLWAQRKEGRAYEAGTGDDIYALGVTAYRLVTGEYPPPGTDLEAKQARRNAARWVRAPAHALNRRVSVELSGFIERMLADAPGKRGEAHAWAKVLEQAAAGAVMAADLPLNGPVDHSAPTIPVLSPFGTAPPWRGLALIIPAGVVLLAYLLVALSARYIPDGALKPVADAGQEDAGRVGLADAAVETVPIARLEHVEERNSWQSVALDMPKEPLKGQKRAPCRPKGEVEISRACWVQVGTVSPPCGNDWFEWKGFCYVPVIARERPNTSDEP</sequence>
<dbReference type="Gene3D" id="3.30.200.20">
    <property type="entry name" value="Phosphorylase Kinase, domain 1"/>
    <property type="match status" value="1"/>
</dbReference>
<evidence type="ECO:0000256" key="3">
    <source>
        <dbReference type="ARBA" id="ARBA00022777"/>
    </source>
</evidence>
<evidence type="ECO:0000256" key="4">
    <source>
        <dbReference type="ARBA" id="ARBA00022840"/>
    </source>
</evidence>
<proteinExistence type="predicted"/>
<dbReference type="GO" id="GO:0004674">
    <property type="term" value="F:protein serine/threonine kinase activity"/>
    <property type="evidence" value="ECO:0007669"/>
    <property type="project" value="TreeGrafter"/>
</dbReference>